<accession>A0A1Y1ZIB4</accession>
<evidence type="ECO:0000313" key="1">
    <source>
        <dbReference type="EMBL" id="ORY09998.1"/>
    </source>
</evidence>
<dbReference type="Proteomes" id="UP000193144">
    <property type="component" value="Unassembled WGS sequence"/>
</dbReference>
<dbReference type="STRING" id="1231657.A0A1Y1ZIB4"/>
<dbReference type="OrthoDB" id="4192220at2759"/>
<organism evidence="1 2">
    <name type="scientific">Clohesyomyces aquaticus</name>
    <dbReference type="NCBI Taxonomy" id="1231657"/>
    <lineage>
        <taxon>Eukaryota</taxon>
        <taxon>Fungi</taxon>
        <taxon>Dikarya</taxon>
        <taxon>Ascomycota</taxon>
        <taxon>Pezizomycotina</taxon>
        <taxon>Dothideomycetes</taxon>
        <taxon>Pleosporomycetidae</taxon>
        <taxon>Pleosporales</taxon>
        <taxon>Lindgomycetaceae</taxon>
        <taxon>Clohesyomyces</taxon>
    </lineage>
</organism>
<name>A0A1Y1ZIB4_9PLEO</name>
<evidence type="ECO:0000313" key="2">
    <source>
        <dbReference type="Proteomes" id="UP000193144"/>
    </source>
</evidence>
<proteinExistence type="predicted"/>
<evidence type="ECO:0008006" key="3">
    <source>
        <dbReference type="Google" id="ProtNLM"/>
    </source>
</evidence>
<comment type="caution">
    <text evidence="1">The sequence shown here is derived from an EMBL/GenBank/DDBJ whole genome shotgun (WGS) entry which is preliminary data.</text>
</comment>
<gene>
    <name evidence="1" type="ORF">BCR34DRAFT_602457</name>
</gene>
<dbReference type="AlphaFoldDB" id="A0A1Y1ZIB4"/>
<dbReference type="EMBL" id="MCFA01000079">
    <property type="protein sequence ID" value="ORY09998.1"/>
    <property type="molecule type" value="Genomic_DNA"/>
</dbReference>
<protein>
    <recommendedName>
        <fullName evidence="3">F-box domain-containing protein</fullName>
    </recommendedName>
</protein>
<keyword evidence="2" id="KW-1185">Reference proteome</keyword>
<reference evidence="1 2" key="1">
    <citation type="submission" date="2016-07" db="EMBL/GenBank/DDBJ databases">
        <title>Pervasive Adenine N6-methylation of Active Genes in Fungi.</title>
        <authorList>
            <consortium name="DOE Joint Genome Institute"/>
            <person name="Mondo S.J."/>
            <person name="Dannebaum R.O."/>
            <person name="Kuo R.C."/>
            <person name="Labutti K."/>
            <person name="Haridas S."/>
            <person name="Kuo A."/>
            <person name="Salamov A."/>
            <person name="Ahrendt S.R."/>
            <person name="Lipzen A."/>
            <person name="Sullivan W."/>
            <person name="Andreopoulos W.B."/>
            <person name="Clum A."/>
            <person name="Lindquist E."/>
            <person name="Daum C."/>
            <person name="Ramamoorthy G.K."/>
            <person name="Gryganskyi A."/>
            <person name="Culley D."/>
            <person name="Magnuson J.K."/>
            <person name="James T.Y."/>
            <person name="O'Malley M.A."/>
            <person name="Stajich J.E."/>
            <person name="Spatafora J.W."/>
            <person name="Visel A."/>
            <person name="Grigoriev I.V."/>
        </authorList>
    </citation>
    <scope>NUCLEOTIDE SEQUENCE [LARGE SCALE GENOMIC DNA]</scope>
    <source>
        <strain evidence="1 2">CBS 115471</strain>
    </source>
</reference>
<sequence length="431" mass="48137">MAALAASSSMAKLPAEILFEISVRVKATAATPKDLLPCVFVSKRWKAAFSSVLYGNIAVTDAVLGIFLDRLNVDEYGSCIRSLTVHLTSARADIELRLTQLSEKMHKFTKLLSFSFRQDVKCHMSIPTSCFKLIVESLPNTCVNLELDTNSHNTSNTTKINDHVCESIHRILPRMEHLRLRLSKICSSLFIDKADRLQPVDPDFRLLPNIKSLVICCFAPWGARTGVCYEFRLGWPEVTKTLENLLEMDPGVPRDSYIYMLTDGIEPHLQHHYRQMSTVIRADMINKESWAIPCATPRNHEGPERSLVRLPNGAEVVTNTAGIESLAEDQLWLNAIGGARIPAAVLKAEIQGNTSFASGCIEASLDLVPIEHSSERVQLEKESWWKAEERVGAKIFDAEKRSGPYYLSTAPIVQMLPSGWAWNFLGTAVRV</sequence>